<organism evidence="9 10">
    <name type="scientific">Sphingorhabdus pulchriflava</name>
    <dbReference type="NCBI Taxonomy" id="2292257"/>
    <lineage>
        <taxon>Bacteria</taxon>
        <taxon>Pseudomonadati</taxon>
        <taxon>Pseudomonadota</taxon>
        <taxon>Alphaproteobacteria</taxon>
        <taxon>Sphingomonadales</taxon>
        <taxon>Sphingomonadaceae</taxon>
        <taxon>Sphingorhabdus</taxon>
    </lineage>
</organism>
<gene>
    <name evidence="9" type="primary">fliN</name>
    <name evidence="9" type="ORF">DXH95_12155</name>
</gene>
<dbReference type="AlphaFoldDB" id="A0A371B542"/>
<sequence length="106" mass="11161">MSDMSEAPRRGPSAPTAAKNFNLLAGVNIRLSVEVGSTLMTLAELAALDEGSVVALDRQTDEPLDICANGSRIARGEIVAVDGRYGIRITQLVSADSAYSGQERNP</sequence>
<comment type="caution">
    <text evidence="9">The sequence shown here is derived from an EMBL/GenBank/DDBJ whole genome shotgun (WGS) entry which is preliminary data.</text>
</comment>
<evidence type="ECO:0000256" key="2">
    <source>
        <dbReference type="ARBA" id="ARBA00021897"/>
    </source>
</evidence>
<name>A0A371B542_9SPHN</name>
<dbReference type="Proteomes" id="UP000263833">
    <property type="component" value="Unassembled WGS sequence"/>
</dbReference>
<evidence type="ECO:0000313" key="10">
    <source>
        <dbReference type="Proteomes" id="UP000263833"/>
    </source>
</evidence>
<keyword evidence="9" id="KW-0966">Cell projection</keyword>
<dbReference type="GO" id="GO:0006935">
    <property type="term" value="P:chemotaxis"/>
    <property type="evidence" value="ECO:0007669"/>
    <property type="project" value="UniProtKB-KW"/>
</dbReference>
<keyword evidence="10" id="KW-1185">Reference proteome</keyword>
<dbReference type="GO" id="GO:0071973">
    <property type="term" value="P:bacterial-type flagellum-dependent cell motility"/>
    <property type="evidence" value="ECO:0007669"/>
    <property type="project" value="UniProtKB-UniRule"/>
</dbReference>
<evidence type="ECO:0000256" key="7">
    <source>
        <dbReference type="RuleBase" id="RU362074"/>
    </source>
</evidence>
<evidence type="ECO:0000256" key="3">
    <source>
        <dbReference type="ARBA" id="ARBA00022475"/>
    </source>
</evidence>
<dbReference type="NCBIfam" id="TIGR02480">
    <property type="entry name" value="fliN"/>
    <property type="match status" value="1"/>
</dbReference>
<dbReference type="Pfam" id="PF01052">
    <property type="entry name" value="FliMN_C"/>
    <property type="match status" value="1"/>
</dbReference>
<dbReference type="GO" id="GO:0003774">
    <property type="term" value="F:cytoskeletal motor activity"/>
    <property type="evidence" value="ECO:0007669"/>
    <property type="project" value="UniProtKB-UniRule"/>
</dbReference>
<evidence type="ECO:0000256" key="5">
    <source>
        <dbReference type="ARBA" id="ARBA00022779"/>
    </source>
</evidence>
<dbReference type="PANTHER" id="PTHR43484">
    <property type="match status" value="1"/>
</dbReference>
<dbReference type="EMBL" id="QRGP01000002">
    <property type="protein sequence ID" value="RDV02699.1"/>
    <property type="molecule type" value="Genomic_DNA"/>
</dbReference>
<dbReference type="InterPro" id="IPR001543">
    <property type="entry name" value="FliN-like_C"/>
</dbReference>
<dbReference type="InterPro" id="IPR012826">
    <property type="entry name" value="FliN"/>
</dbReference>
<evidence type="ECO:0000259" key="8">
    <source>
        <dbReference type="Pfam" id="PF01052"/>
    </source>
</evidence>
<keyword evidence="5 7" id="KW-0283">Flagellar rotation</keyword>
<dbReference type="PRINTS" id="PR00956">
    <property type="entry name" value="FLGMOTORFLIN"/>
</dbReference>
<keyword evidence="3 7" id="KW-1003">Cell membrane</keyword>
<dbReference type="InterPro" id="IPR036429">
    <property type="entry name" value="SpoA-like_sf"/>
</dbReference>
<feature type="domain" description="Flagellar motor switch protein FliN-like C-terminal" evidence="8">
    <location>
        <begin position="24"/>
        <end position="93"/>
    </location>
</feature>
<proteinExistence type="inferred from homology"/>
<comment type="similarity">
    <text evidence="1 7">Belongs to the FliN/MopA/SpaO family.</text>
</comment>
<dbReference type="GO" id="GO:0005886">
    <property type="term" value="C:plasma membrane"/>
    <property type="evidence" value="ECO:0007669"/>
    <property type="project" value="UniProtKB-SubCell"/>
</dbReference>
<dbReference type="OrthoDB" id="9790303at2"/>
<dbReference type="Gene3D" id="2.30.330.10">
    <property type="entry name" value="SpoA-like"/>
    <property type="match status" value="1"/>
</dbReference>
<keyword evidence="9" id="KW-0969">Cilium</keyword>
<accession>A0A371B542</accession>
<comment type="subcellular location">
    <subcellularLocation>
        <location evidence="7">Cell membrane</location>
        <topology evidence="7">Peripheral membrane protein</topology>
        <orientation evidence="7">Cytoplasmic side</orientation>
    </subcellularLocation>
    <subcellularLocation>
        <location evidence="7">Bacterial flagellum basal body</location>
    </subcellularLocation>
</comment>
<keyword evidence="7" id="KW-0975">Bacterial flagellum</keyword>
<dbReference type="GO" id="GO:0009425">
    <property type="term" value="C:bacterial-type flagellum basal body"/>
    <property type="evidence" value="ECO:0007669"/>
    <property type="project" value="UniProtKB-SubCell"/>
</dbReference>
<protein>
    <recommendedName>
        <fullName evidence="2 7">Flagellar motor switch protein FliN</fullName>
    </recommendedName>
</protein>
<evidence type="ECO:0000313" key="9">
    <source>
        <dbReference type="EMBL" id="RDV02699.1"/>
    </source>
</evidence>
<dbReference type="RefSeq" id="WP_115549801.1">
    <property type="nucleotide sequence ID" value="NZ_QRGP01000002.1"/>
</dbReference>
<comment type="function">
    <text evidence="7">FliN is one of three proteins (FliG, FliN, FliM) that form the rotor-mounted switch complex (C ring), located at the base of the basal body. This complex interacts with the CheY and CheZ chemotaxis proteins, in addition to contacting components of the motor that determine the direction of flagellar rotation.</text>
</comment>
<evidence type="ECO:0000256" key="4">
    <source>
        <dbReference type="ARBA" id="ARBA00022500"/>
    </source>
</evidence>
<dbReference type="PANTHER" id="PTHR43484:SF1">
    <property type="entry name" value="FLAGELLAR MOTOR SWITCH PROTEIN FLIN"/>
    <property type="match status" value="1"/>
</dbReference>
<keyword evidence="6 7" id="KW-0472">Membrane</keyword>
<dbReference type="InterPro" id="IPR001172">
    <property type="entry name" value="FliN_T3SS_HrcQb"/>
</dbReference>
<reference evidence="10" key="1">
    <citation type="submission" date="2018-08" db="EMBL/GenBank/DDBJ databases">
        <authorList>
            <person name="Kim S.-J."/>
            <person name="Jung G.-Y."/>
        </authorList>
    </citation>
    <scope>NUCLEOTIDE SEQUENCE [LARGE SCALE GENOMIC DNA]</scope>
    <source>
        <strain evidence="10">GY_G</strain>
    </source>
</reference>
<dbReference type="InterPro" id="IPR051469">
    <property type="entry name" value="FliN/MopA/SpaO"/>
</dbReference>
<evidence type="ECO:0000256" key="6">
    <source>
        <dbReference type="ARBA" id="ARBA00023136"/>
    </source>
</evidence>
<evidence type="ECO:0000256" key="1">
    <source>
        <dbReference type="ARBA" id="ARBA00009226"/>
    </source>
</evidence>
<keyword evidence="9" id="KW-0282">Flagellum</keyword>
<dbReference type="SUPFAM" id="SSF101801">
    <property type="entry name" value="Surface presentation of antigens (SPOA)"/>
    <property type="match status" value="1"/>
</dbReference>
<keyword evidence="4 7" id="KW-0145">Chemotaxis</keyword>